<dbReference type="Pfam" id="PF11578">
    <property type="entry name" value="DUF3237"/>
    <property type="match status" value="1"/>
</dbReference>
<reference evidence="1 2" key="1">
    <citation type="submission" date="2024-07" db="EMBL/GenBank/DDBJ databases">
        <title>Section-level genome sequencing and comparative genomics of Aspergillus sections Usti and Cavernicolus.</title>
        <authorList>
            <consortium name="Lawrence Berkeley National Laboratory"/>
            <person name="Nybo J.L."/>
            <person name="Vesth T.C."/>
            <person name="Theobald S."/>
            <person name="Frisvad J.C."/>
            <person name="Larsen T.O."/>
            <person name="Kjaerboelling I."/>
            <person name="Rothschild-Mancinelli K."/>
            <person name="Lyhne E.K."/>
            <person name="Kogle M.E."/>
            <person name="Barry K."/>
            <person name="Clum A."/>
            <person name="Na H."/>
            <person name="Ledsgaard L."/>
            <person name="Lin J."/>
            <person name="Lipzen A."/>
            <person name="Kuo A."/>
            <person name="Riley R."/>
            <person name="Mondo S."/>
            <person name="Labutti K."/>
            <person name="Haridas S."/>
            <person name="Pangalinan J."/>
            <person name="Salamov A.A."/>
            <person name="Simmons B.A."/>
            <person name="Magnuson J.K."/>
            <person name="Chen J."/>
            <person name="Drula E."/>
            <person name="Henrissat B."/>
            <person name="Wiebenga A."/>
            <person name="Lubbers R.J."/>
            <person name="Gomes A.C."/>
            <person name="Makela M.R."/>
            <person name="Stajich J."/>
            <person name="Grigoriev I.V."/>
            <person name="Mortensen U.H."/>
            <person name="De Vries R.P."/>
            <person name="Baker S.E."/>
            <person name="Andersen M.R."/>
        </authorList>
    </citation>
    <scope>NUCLEOTIDE SEQUENCE [LARGE SCALE GENOMIC DNA]</scope>
    <source>
        <strain evidence="1 2">CBS 209.92</strain>
    </source>
</reference>
<name>A0ABR4FYZ9_9EURO</name>
<sequence length="166" mass="18106">MAEFAQLLPAFKLRMQTTPQLIMGEVSPVTGMAVGPIEYGSLTSIDGYGTERFEGQVVNGADVFFKTPMGVKLDFRSVIRPTEGEMIYFTFTGFIEANEDTAAVMKGDPNATGTNWGSSFVSGTFETGNPRWTHLTNKVFVGSQRLLKRVGKPLEVEINLSQVVVG</sequence>
<evidence type="ECO:0000313" key="1">
    <source>
        <dbReference type="EMBL" id="KAL2788217.1"/>
    </source>
</evidence>
<gene>
    <name evidence="1" type="ORF">BJX66DRAFT_340492</name>
</gene>
<dbReference type="EMBL" id="JBFTWV010000083">
    <property type="protein sequence ID" value="KAL2788217.1"/>
    <property type="molecule type" value="Genomic_DNA"/>
</dbReference>
<accession>A0ABR4FYZ9</accession>
<evidence type="ECO:0000313" key="2">
    <source>
        <dbReference type="Proteomes" id="UP001610563"/>
    </source>
</evidence>
<proteinExistence type="predicted"/>
<keyword evidence="2" id="KW-1185">Reference proteome</keyword>
<organism evidence="1 2">
    <name type="scientific">Aspergillus keveii</name>
    <dbReference type="NCBI Taxonomy" id="714993"/>
    <lineage>
        <taxon>Eukaryota</taxon>
        <taxon>Fungi</taxon>
        <taxon>Dikarya</taxon>
        <taxon>Ascomycota</taxon>
        <taxon>Pezizomycotina</taxon>
        <taxon>Eurotiomycetes</taxon>
        <taxon>Eurotiomycetidae</taxon>
        <taxon>Eurotiales</taxon>
        <taxon>Aspergillaceae</taxon>
        <taxon>Aspergillus</taxon>
        <taxon>Aspergillus subgen. Nidulantes</taxon>
    </lineage>
</organism>
<protein>
    <submittedName>
        <fullName evidence="1">Uncharacterized protein</fullName>
    </submittedName>
</protein>
<comment type="caution">
    <text evidence="1">The sequence shown here is derived from an EMBL/GenBank/DDBJ whole genome shotgun (WGS) entry which is preliminary data.</text>
</comment>
<dbReference type="Proteomes" id="UP001610563">
    <property type="component" value="Unassembled WGS sequence"/>
</dbReference>
<dbReference type="Gene3D" id="2.40.160.20">
    <property type="match status" value="1"/>
</dbReference>